<keyword evidence="2" id="KW-1185">Reference proteome</keyword>
<evidence type="ECO:0000313" key="2">
    <source>
        <dbReference type="Proteomes" id="UP001060085"/>
    </source>
</evidence>
<dbReference type="EMBL" id="CM044705">
    <property type="protein sequence ID" value="KAI5662332.1"/>
    <property type="molecule type" value="Genomic_DNA"/>
</dbReference>
<proteinExistence type="predicted"/>
<reference evidence="2" key="1">
    <citation type="journal article" date="2023" name="Nat. Plants">
        <title>Single-cell RNA sequencing provides a high-resolution roadmap for understanding the multicellular compartmentation of specialized metabolism.</title>
        <authorList>
            <person name="Sun S."/>
            <person name="Shen X."/>
            <person name="Li Y."/>
            <person name="Li Y."/>
            <person name="Wang S."/>
            <person name="Li R."/>
            <person name="Zhang H."/>
            <person name="Shen G."/>
            <person name="Guo B."/>
            <person name="Wei J."/>
            <person name="Xu J."/>
            <person name="St-Pierre B."/>
            <person name="Chen S."/>
            <person name="Sun C."/>
        </authorList>
    </citation>
    <scope>NUCLEOTIDE SEQUENCE [LARGE SCALE GENOMIC DNA]</scope>
</reference>
<comment type="caution">
    <text evidence="1">The sequence shown here is derived from an EMBL/GenBank/DDBJ whole genome shotgun (WGS) entry which is preliminary data.</text>
</comment>
<sequence>MNGAWGHTRRGRRRHNRTGCRGMVARGWASTPAGLERFYLETRLPIPTDEQFMFEDASGSNKGHIYDFTSQYAAFIVEHRGIVAAHHRFFWYLPRQPTGPVPRGRGGGGDIRSRHNTSSLAS</sequence>
<evidence type="ECO:0000313" key="1">
    <source>
        <dbReference type="EMBL" id="KAI5662332.1"/>
    </source>
</evidence>
<protein>
    <submittedName>
        <fullName evidence="1">Uncharacterized protein</fullName>
    </submittedName>
</protein>
<accession>A0ACC0APF5</accession>
<gene>
    <name evidence="1" type="ORF">M9H77_21655</name>
</gene>
<organism evidence="1 2">
    <name type="scientific">Catharanthus roseus</name>
    <name type="common">Madagascar periwinkle</name>
    <name type="synonym">Vinca rosea</name>
    <dbReference type="NCBI Taxonomy" id="4058"/>
    <lineage>
        <taxon>Eukaryota</taxon>
        <taxon>Viridiplantae</taxon>
        <taxon>Streptophyta</taxon>
        <taxon>Embryophyta</taxon>
        <taxon>Tracheophyta</taxon>
        <taxon>Spermatophyta</taxon>
        <taxon>Magnoliopsida</taxon>
        <taxon>eudicotyledons</taxon>
        <taxon>Gunneridae</taxon>
        <taxon>Pentapetalae</taxon>
        <taxon>asterids</taxon>
        <taxon>lamiids</taxon>
        <taxon>Gentianales</taxon>
        <taxon>Apocynaceae</taxon>
        <taxon>Rauvolfioideae</taxon>
        <taxon>Vinceae</taxon>
        <taxon>Catharanthinae</taxon>
        <taxon>Catharanthus</taxon>
    </lineage>
</organism>
<dbReference type="Proteomes" id="UP001060085">
    <property type="component" value="Linkage Group LG05"/>
</dbReference>
<name>A0ACC0APF5_CATRO</name>